<keyword evidence="2" id="KW-1185">Reference proteome</keyword>
<organism evidence="1 2">
    <name type="scientific">Enterococcus lemanii</name>
    <dbReference type="NCBI Taxonomy" id="1159752"/>
    <lineage>
        <taxon>Bacteria</taxon>
        <taxon>Bacillati</taxon>
        <taxon>Bacillota</taxon>
        <taxon>Bacilli</taxon>
        <taxon>Lactobacillales</taxon>
        <taxon>Enterococcaceae</taxon>
        <taxon>Enterococcus</taxon>
    </lineage>
</organism>
<gene>
    <name evidence="1" type="ORF">ACFO5I_00380</name>
</gene>
<dbReference type="RefSeq" id="WP_204654244.1">
    <property type="nucleotide sequence ID" value="NZ_JAFBFD010000023.1"/>
</dbReference>
<dbReference type="EMBL" id="JBHSGS010000003">
    <property type="protein sequence ID" value="MFC4718230.1"/>
    <property type="molecule type" value="Genomic_DNA"/>
</dbReference>
<name>A0ABV9MSF4_9ENTE</name>
<evidence type="ECO:0000313" key="2">
    <source>
        <dbReference type="Proteomes" id="UP001595969"/>
    </source>
</evidence>
<dbReference type="Proteomes" id="UP001595969">
    <property type="component" value="Unassembled WGS sequence"/>
</dbReference>
<dbReference type="Gene3D" id="3.40.50.1970">
    <property type="match status" value="1"/>
</dbReference>
<sequence length="355" mass="41732">MQIHYQNAQQKTKITYGASLSASIDTSQIAEKHLVILTNQRYYEHFFEKMPTLFKKNQIDWYICRNQLYANTLEEWMSLLHFLEPFPKSKEYLFIALGNAGVVELTGFLQQVSILSSTFWVIPVSFQSYAQALIPQMTIQQKTSLPVLKQINLPKEIFVDQTMMTFQNEGKLVDLWVFIQTALLYDYSLLQRLYQEFPNPKQRQTNSLAAFIEELTQAYEERALEIQAYGKIFEEAFYLTQNGHLLSENMKRLLGFLLHFSWNAVVQDFPFHFENFYHWLAYLGFPLEIPEQIFMAEYLENVLNLLEDKRYLPIITQIGVLGDKKAVKAADLIKGFETYKHLSQFHLRRKPNDAQ</sequence>
<evidence type="ECO:0008006" key="3">
    <source>
        <dbReference type="Google" id="ProtNLM"/>
    </source>
</evidence>
<reference evidence="2" key="1">
    <citation type="journal article" date="2019" name="Int. J. Syst. Evol. Microbiol.">
        <title>The Global Catalogue of Microorganisms (GCM) 10K type strain sequencing project: providing services to taxonomists for standard genome sequencing and annotation.</title>
        <authorList>
            <consortium name="The Broad Institute Genomics Platform"/>
            <consortium name="The Broad Institute Genome Sequencing Center for Infectious Disease"/>
            <person name="Wu L."/>
            <person name="Ma J."/>
        </authorList>
    </citation>
    <scope>NUCLEOTIDE SEQUENCE [LARGE SCALE GENOMIC DNA]</scope>
    <source>
        <strain evidence="2">CGMCC 1.19032</strain>
    </source>
</reference>
<proteinExistence type="predicted"/>
<evidence type="ECO:0000313" key="1">
    <source>
        <dbReference type="EMBL" id="MFC4718230.1"/>
    </source>
</evidence>
<protein>
    <recommendedName>
        <fullName evidence="3">3-dehydroquinate synthase domain-containing protein</fullName>
    </recommendedName>
</protein>
<accession>A0ABV9MSF4</accession>
<comment type="caution">
    <text evidence="1">The sequence shown here is derived from an EMBL/GenBank/DDBJ whole genome shotgun (WGS) entry which is preliminary data.</text>
</comment>